<evidence type="ECO:0000256" key="4">
    <source>
        <dbReference type="ARBA" id="ARBA00022989"/>
    </source>
</evidence>
<dbReference type="PANTHER" id="PTHR11654">
    <property type="entry name" value="OLIGOPEPTIDE TRANSPORTER-RELATED"/>
    <property type="match status" value="1"/>
</dbReference>
<keyword evidence="3 6" id="KW-0812">Transmembrane</keyword>
<dbReference type="SUPFAM" id="SSF103473">
    <property type="entry name" value="MFS general substrate transporter"/>
    <property type="match status" value="1"/>
</dbReference>
<evidence type="ECO:0000256" key="6">
    <source>
        <dbReference type="SAM" id="Phobius"/>
    </source>
</evidence>
<feature type="transmembrane region" description="Helical" evidence="6">
    <location>
        <begin position="140"/>
        <end position="165"/>
    </location>
</feature>
<dbReference type="AlphaFoldDB" id="A0AAD5P6S7"/>
<name>A0AAD5P6S7_ACENE</name>
<sequence length="548" mass="60624">MSSTWEEERLNGRVDLRENCGPDGGVLSQEAAAAREARRRRRWTWRDLLQPPPPVLGTTIGYAILTVQAHFHQLRPIPCIGVAPDQMGRCETADSGQTAMLFIGLYLIAFGTGGIKAALPALGADQFDANDPKEAPKLSSFFNWFLFSITIGAIIGVTFIIYISTNVGWDWSLGVCFLAVLFAVVCIAMGKSLYRNNVPKGSPILRILQVFLVSIRNRNLPIPEMADELHEIHDKEAGLQDEILQRSDQFRFLDRAAIVMTSANGGASTSISPGPWRLCTVTQVEETKILIRMLPIILSTVFMNTCLAQLQTFSVQQSTTMDTHILGFKMPGPSLPVIPLLFMFVLIPIYEHVFIPIVRKFTGIPTGIRQLQRIGVGLVLSAISMAIAAVIETKRKSVAIENNMVDTVKPLPMTVFWLGFQYAIFGAADMFTLVGLLDFFYAESSAGMKSLSTAISWSSIALGYFLSSVVVEVVNNVSGGWLASNNLNRDKLNYFYWLLSGMSVVNFGVYLLCASWYRYKKVEIKNVKEDCSEADDAKGKKKVEMVSV</sequence>
<dbReference type="Proteomes" id="UP001064489">
    <property type="component" value="Chromosome 9"/>
</dbReference>
<dbReference type="InterPro" id="IPR036259">
    <property type="entry name" value="MFS_trans_sf"/>
</dbReference>
<evidence type="ECO:0000313" key="8">
    <source>
        <dbReference type="Proteomes" id="UP001064489"/>
    </source>
</evidence>
<dbReference type="Gene3D" id="1.20.1250.20">
    <property type="entry name" value="MFS general substrate transporter like domains"/>
    <property type="match status" value="1"/>
</dbReference>
<feature type="transmembrane region" description="Helical" evidence="6">
    <location>
        <begin position="494"/>
        <end position="517"/>
    </location>
</feature>
<comment type="subcellular location">
    <subcellularLocation>
        <location evidence="1">Membrane</location>
        <topology evidence="1">Multi-pass membrane protein</topology>
    </subcellularLocation>
</comment>
<proteinExistence type="inferred from homology"/>
<evidence type="ECO:0000256" key="3">
    <source>
        <dbReference type="ARBA" id="ARBA00022692"/>
    </source>
</evidence>
<dbReference type="GO" id="GO:0016020">
    <property type="term" value="C:membrane"/>
    <property type="evidence" value="ECO:0007669"/>
    <property type="project" value="UniProtKB-SubCell"/>
</dbReference>
<protein>
    <submittedName>
        <fullName evidence="7">Uncharacterized protein</fullName>
    </submittedName>
</protein>
<evidence type="ECO:0000313" key="7">
    <source>
        <dbReference type="EMBL" id="KAI9200429.1"/>
    </source>
</evidence>
<feature type="transmembrane region" description="Helical" evidence="6">
    <location>
        <begin position="171"/>
        <end position="190"/>
    </location>
</feature>
<feature type="transmembrane region" description="Helical" evidence="6">
    <location>
        <begin position="371"/>
        <end position="391"/>
    </location>
</feature>
<feature type="transmembrane region" description="Helical" evidence="6">
    <location>
        <begin position="330"/>
        <end position="350"/>
    </location>
</feature>
<evidence type="ECO:0000256" key="5">
    <source>
        <dbReference type="ARBA" id="ARBA00023136"/>
    </source>
</evidence>
<comment type="similarity">
    <text evidence="2">Belongs to the major facilitator superfamily. Proton-dependent oligopeptide transporter (POT/PTR) (TC 2.A.17) family.</text>
</comment>
<keyword evidence="8" id="KW-1185">Reference proteome</keyword>
<reference evidence="7" key="2">
    <citation type="submission" date="2023-02" db="EMBL/GenBank/DDBJ databases">
        <authorList>
            <person name="Swenson N.G."/>
            <person name="Wegrzyn J.L."/>
            <person name="Mcevoy S.L."/>
        </authorList>
    </citation>
    <scope>NUCLEOTIDE SEQUENCE</scope>
    <source>
        <strain evidence="7">91603</strain>
        <tissue evidence="7">Leaf</tissue>
    </source>
</reference>
<comment type="caution">
    <text evidence="7">The sequence shown here is derived from an EMBL/GenBank/DDBJ whole genome shotgun (WGS) entry which is preliminary data.</text>
</comment>
<keyword evidence="4 6" id="KW-1133">Transmembrane helix</keyword>
<organism evidence="7 8">
    <name type="scientific">Acer negundo</name>
    <name type="common">Box elder</name>
    <dbReference type="NCBI Taxonomy" id="4023"/>
    <lineage>
        <taxon>Eukaryota</taxon>
        <taxon>Viridiplantae</taxon>
        <taxon>Streptophyta</taxon>
        <taxon>Embryophyta</taxon>
        <taxon>Tracheophyta</taxon>
        <taxon>Spermatophyta</taxon>
        <taxon>Magnoliopsida</taxon>
        <taxon>eudicotyledons</taxon>
        <taxon>Gunneridae</taxon>
        <taxon>Pentapetalae</taxon>
        <taxon>rosids</taxon>
        <taxon>malvids</taxon>
        <taxon>Sapindales</taxon>
        <taxon>Sapindaceae</taxon>
        <taxon>Hippocastanoideae</taxon>
        <taxon>Acereae</taxon>
        <taxon>Acer</taxon>
    </lineage>
</organism>
<feature type="transmembrane region" description="Helical" evidence="6">
    <location>
        <begin position="420"/>
        <end position="442"/>
    </location>
</feature>
<dbReference type="EMBL" id="JAJSOW010000001">
    <property type="protein sequence ID" value="KAI9200429.1"/>
    <property type="molecule type" value="Genomic_DNA"/>
</dbReference>
<feature type="transmembrane region" description="Helical" evidence="6">
    <location>
        <begin position="454"/>
        <end position="474"/>
    </location>
</feature>
<gene>
    <name evidence="7" type="ORF">LWI28_007827</name>
</gene>
<accession>A0AAD5P6S7</accession>
<evidence type="ECO:0000256" key="1">
    <source>
        <dbReference type="ARBA" id="ARBA00004141"/>
    </source>
</evidence>
<dbReference type="GO" id="GO:0022857">
    <property type="term" value="F:transmembrane transporter activity"/>
    <property type="evidence" value="ECO:0007669"/>
    <property type="project" value="InterPro"/>
</dbReference>
<dbReference type="InterPro" id="IPR000109">
    <property type="entry name" value="POT_fam"/>
</dbReference>
<keyword evidence="5 6" id="KW-0472">Membrane</keyword>
<reference evidence="7" key="1">
    <citation type="journal article" date="2022" name="Plant J.">
        <title>Strategies of tolerance reflected in two North American maple genomes.</title>
        <authorList>
            <person name="McEvoy S.L."/>
            <person name="Sezen U.U."/>
            <person name="Trouern-Trend A."/>
            <person name="McMahon S.M."/>
            <person name="Schaberg P.G."/>
            <person name="Yang J."/>
            <person name="Wegrzyn J.L."/>
            <person name="Swenson N.G."/>
        </authorList>
    </citation>
    <scope>NUCLEOTIDE SEQUENCE</scope>
    <source>
        <strain evidence="7">91603</strain>
    </source>
</reference>
<feature type="transmembrane region" description="Helical" evidence="6">
    <location>
        <begin position="99"/>
        <end position="119"/>
    </location>
</feature>
<feature type="transmembrane region" description="Helical" evidence="6">
    <location>
        <begin position="289"/>
        <end position="310"/>
    </location>
</feature>
<dbReference type="Pfam" id="PF00854">
    <property type="entry name" value="PTR2"/>
    <property type="match status" value="1"/>
</dbReference>
<evidence type="ECO:0000256" key="2">
    <source>
        <dbReference type="ARBA" id="ARBA00005982"/>
    </source>
</evidence>